<dbReference type="Proteomes" id="UP000799777">
    <property type="component" value="Unassembled WGS sequence"/>
</dbReference>
<evidence type="ECO:0000256" key="1">
    <source>
        <dbReference type="ARBA" id="ARBA00022857"/>
    </source>
</evidence>
<accession>A0A9P4HBW7</accession>
<dbReference type="InterPro" id="IPR051164">
    <property type="entry name" value="NmrA-like_oxidored"/>
</dbReference>
<dbReference type="GO" id="GO:0005634">
    <property type="term" value="C:nucleus"/>
    <property type="evidence" value="ECO:0007669"/>
    <property type="project" value="TreeGrafter"/>
</dbReference>
<sequence>MTLTILVIGATGNTGQSVVRHLPQLLEHSTTKYRIVGLTRSLDSPTTQKFAKIQMSKCKRDWTTIDASWLRSQSVTNLAADVRVAMIDPEDVGTVGAHLLALTSFDLSLHNGKRYVLSGPEDVTGESVLALVEKYAGVKVESVKYKDTE</sequence>
<protein>
    <recommendedName>
        <fullName evidence="5">NmrA-like domain-containing protein</fullName>
    </recommendedName>
</protein>
<dbReference type="OrthoDB" id="413314at2759"/>
<keyword evidence="4" id="KW-1185">Reference proteome</keyword>
<evidence type="ECO:0000256" key="2">
    <source>
        <dbReference type="ARBA" id="ARBA00023002"/>
    </source>
</evidence>
<dbReference type="PANTHER" id="PTHR42748:SF30">
    <property type="entry name" value="NMRA-LIKE DOMAIN-CONTAINING PROTEIN"/>
    <property type="match status" value="1"/>
</dbReference>
<evidence type="ECO:0000313" key="3">
    <source>
        <dbReference type="EMBL" id="KAF2032126.1"/>
    </source>
</evidence>
<evidence type="ECO:0008006" key="5">
    <source>
        <dbReference type="Google" id="ProtNLM"/>
    </source>
</evidence>
<dbReference type="Gene3D" id="3.40.50.720">
    <property type="entry name" value="NAD(P)-binding Rossmann-like Domain"/>
    <property type="match status" value="2"/>
</dbReference>
<evidence type="ECO:0000313" key="4">
    <source>
        <dbReference type="Proteomes" id="UP000799777"/>
    </source>
</evidence>
<name>A0A9P4HBW7_9PLEO</name>
<gene>
    <name evidence="3" type="ORF">EK21DRAFT_87503</name>
</gene>
<dbReference type="InterPro" id="IPR036291">
    <property type="entry name" value="NAD(P)-bd_dom_sf"/>
</dbReference>
<keyword evidence="2" id="KW-0560">Oxidoreductase</keyword>
<keyword evidence="1" id="KW-0521">NADP</keyword>
<reference evidence="3" key="1">
    <citation type="journal article" date="2020" name="Stud. Mycol.">
        <title>101 Dothideomycetes genomes: a test case for predicting lifestyles and emergence of pathogens.</title>
        <authorList>
            <person name="Haridas S."/>
            <person name="Albert R."/>
            <person name="Binder M."/>
            <person name="Bloem J."/>
            <person name="Labutti K."/>
            <person name="Salamov A."/>
            <person name="Andreopoulos B."/>
            <person name="Baker S."/>
            <person name="Barry K."/>
            <person name="Bills G."/>
            <person name="Bluhm B."/>
            <person name="Cannon C."/>
            <person name="Castanera R."/>
            <person name="Culley D."/>
            <person name="Daum C."/>
            <person name="Ezra D."/>
            <person name="Gonzalez J."/>
            <person name="Henrissat B."/>
            <person name="Kuo A."/>
            <person name="Liang C."/>
            <person name="Lipzen A."/>
            <person name="Lutzoni F."/>
            <person name="Magnuson J."/>
            <person name="Mondo S."/>
            <person name="Nolan M."/>
            <person name="Ohm R."/>
            <person name="Pangilinan J."/>
            <person name="Park H.-J."/>
            <person name="Ramirez L."/>
            <person name="Alfaro M."/>
            <person name="Sun H."/>
            <person name="Tritt A."/>
            <person name="Yoshinaga Y."/>
            <person name="Zwiers L.-H."/>
            <person name="Turgeon B."/>
            <person name="Goodwin S."/>
            <person name="Spatafora J."/>
            <person name="Crous P."/>
            <person name="Grigoriev I."/>
        </authorList>
    </citation>
    <scope>NUCLEOTIDE SEQUENCE</scope>
    <source>
        <strain evidence="3">CBS 110217</strain>
    </source>
</reference>
<dbReference type="PANTHER" id="PTHR42748">
    <property type="entry name" value="NITROGEN METABOLITE REPRESSION PROTEIN NMRA FAMILY MEMBER"/>
    <property type="match status" value="1"/>
</dbReference>
<organism evidence="3 4">
    <name type="scientific">Setomelanomma holmii</name>
    <dbReference type="NCBI Taxonomy" id="210430"/>
    <lineage>
        <taxon>Eukaryota</taxon>
        <taxon>Fungi</taxon>
        <taxon>Dikarya</taxon>
        <taxon>Ascomycota</taxon>
        <taxon>Pezizomycotina</taxon>
        <taxon>Dothideomycetes</taxon>
        <taxon>Pleosporomycetidae</taxon>
        <taxon>Pleosporales</taxon>
        <taxon>Pleosporineae</taxon>
        <taxon>Phaeosphaeriaceae</taxon>
        <taxon>Setomelanomma</taxon>
    </lineage>
</organism>
<dbReference type="SUPFAM" id="SSF51735">
    <property type="entry name" value="NAD(P)-binding Rossmann-fold domains"/>
    <property type="match status" value="1"/>
</dbReference>
<proteinExistence type="predicted"/>
<dbReference type="Gene3D" id="3.90.25.10">
    <property type="entry name" value="UDP-galactose 4-epimerase, domain 1"/>
    <property type="match status" value="1"/>
</dbReference>
<dbReference type="GO" id="GO:0016491">
    <property type="term" value="F:oxidoreductase activity"/>
    <property type="evidence" value="ECO:0007669"/>
    <property type="project" value="UniProtKB-KW"/>
</dbReference>
<comment type="caution">
    <text evidence="3">The sequence shown here is derived from an EMBL/GenBank/DDBJ whole genome shotgun (WGS) entry which is preliminary data.</text>
</comment>
<dbReference type="EMBL" id="ML978175">
    <property type="protein sequence ID" value="KAF2032126.1"/>
    <property type="molecule type" value="Genomic_DNA"/>
</dbReference>
<dbReference type="AlphaFoldDB" id="A0A9P4HBW7"/>